<feature type="binding site" evidence="7">
    <location>
        <position position="42"/>
    </location>
    <ligand>
        <name>L-glutamate</name>
        <dbReference type="ChEBI" id="CHEBI:29985"/>
    </ligand>
</feature>
<keyword evidence="4 7" id="KW-0862">Zinc</keyword>
<dbReference type="PANTHER" id="PTHR43311">
    <property type="entry name" value="GLUTAMATE--TRNA LIGASE"/>
    <property type="match status" value="1"/>
</dbReference>
<feature type="binding site" evidence="7">
    <location>
        <position position="247"/>
    </location>
    <ligand>
        <name>ATP</name>
        <dbReference type="ChEBI" id="CHEBI:30616"/>
    </ligand>
</feature>
<dbReference type="InterPro" id="IPR020058">
    <property type="entry name" value="Glu/Gln-tRNA-synth_Ib_cat-dom"/>
</dbReference>
<dbReference type="NCBIfam" id="TIGR03838">
    <property type="entry name" value="queuosine_YadB"/>
    <property type="match status" value="1"/>
</dbReference>
<keyword evidence="2 7" id="KW-0479">Metal-binding</keyword>
<dbReference type="EC" id="6.1.1.-" evidence="7"/>
<dbReference type="NCBIfam" id="NF004313">
    <property type="entry name" value="PRK05710.1-2"/>
    <property type="match status" value="1"/>
</dbReference>
<dbReference type="RefSeq" id="WP_086062681.1">
    <property type="nucleotide sequence ID" value="NZ_CP021108.1"/>
</dbReference>
<organism evidence="10 11">
    <name type="scientific">Bordetella genomosp. 8</name>
    <dbReference type="NCBI Taxonomy" id="1416806"/>
    <lineage>
        <taxon>Bacteria</taxon>
        <taxon>Pseudomonadati</taxon>
        <taxon>Pseudomonadota</taxon>
        <taxon>Betaproteobacteria</taxon>
        <taxon>Burkholderiales</taxon>
        <taxon>Alcaligenaceae</taxon>
        <taxon>Bordetella</taxon>
    </lineage>
</organism>
<dbReference type="NCBIfam" id="NF004314">
    <property type="entry name" value="PRK05710.1-3"/>
    <property type="match status" value="1"/>
</dbReference>
<dbReference type="InterPro" id="IPR000924">
    <property type="entry name" value="Glu/Gln-tRNA-synth"/>
</dbReference>
<sequence length="297" mass="32420">MTYIGRFAPSPSGPLHAGSLVAALASYVDARAHGGTWLLRIEDIDAPRTVPGADRVIMRQLRSLGLQWDGEVIWQSQRDAAYRHALDDLTARGLVYGCACTRREIMESHAALERARGAPLALLDGERPYAGTCRDGLPPGRLARAWRLRVPPGEETFADRWLGPQRQDVAHAVGDFVLKRADGMWAYQLAVVVDDAAQGVTDVVRGADLLSSTARQRVLARMLGAHPPRVMHVPLVLDPATGLKLSKQNHAPALDLTRPLEALALAWRALGFGPIAADRPASFLAEATRQWARRYKG</sequence>
<dbReference type="GO" id="GO:0006424">
    <property type="term" value="P:glutamyl-tRNA aminoacylation"/>
    <property type="evidence" value="ECO:0007669"/>
    <property type="project" value="InterPro"/>
</dbReference>
<evidence type="ECO:0000256" key="8">
    <source>
        <dbReference type="RuleBase" id="RU363037"/>
    </source>
</evidence>
<dbReference type="GO" id="GO:0005829">
    <property type="term" value="C:cytosol"/>
    <property type="evidence" value="ECO:0007669"/>
    <property type="project" value="TreeGrafter"/>
</dbReference>
<dbReference type="Pfam" id="PF00749">
    <property type="entry name" value="tRNA-synt_1c"/>
    <property type="match status" value="1"/>
</dbReference>
<protein>
    <recommendedName>
        <fullName evidence="7">Glutamyl-Q tRNA(Asp) synthetase</fullName>
        <shortName evidence="7">Glu-Q-RSs</shortName>
        <ecNumber evidence="7">6.1.1.-</ecNumber>
    </recommendedName>
</protein>
<reference evidence="10 11" key="1">
    <citation type="submission" date="2017-05" db="EMBL/GenBank/DDBJ databases">
        <title>Complete and WGS of Bordetella genogroups.</title>
        <authorList>
            <person name="Spilker T."/>
            <person name="LiPuma J."/>
        </authorList>
    </citation>
    <scope>NUCLEOTIDE SEQUENCE [LARGE SCALE GENOMIC DNA]</scope>
    <source>
        <strain evidence="10 11">AU19157</strain>
    </source>
</reference>
<dbReference type="GO" id="GO:0008270">
    <property type="term" value="F:zinc ion binding"/>
    <property type="evidence" value="ECO:0007669"/>
    <property type="project" value="UniProtKB-UniRule"/>
</dbReference>
<evidence type="ECO:0000256" key="2">
    <source>
        <dbReference type="ARBA" id="ARBA00022723"/>
    </source>
</evidence>
<evidence type="ECO:0000256" key="3">
    <source>
        <dbReference type="ARBA" id="ARBA00022741"/>
    </source>
</evidence>
<dbReference type="InterPro" id="IPR014729">
    <property type="entry name" value="Rossmann-like_a/b/a_fold"/>
</dbReference>
<dbReference type="SUPFAM" id="SSF52374">
    <property type="entry name" value="Nucleotidylyl transferase"/>
    <property type="match status" value="1"/>
</dbReference>
<dbReference type="GO" id="GO:0005524">
    <property type="term" value="F:ATP binding"/>
    <property type="evidence" value="ECO:0007669"/>
    <property type="project" value="UniProtKB-KW"/>
</dbReference>
<dbReference type="InterPro" id="IPR049940">
    <property type="entry name" value="GluQ/Sye"/>
</dbReference>
<comment type="similarity">
    <text evidence="7">Belongs to the class-I aminoacyl-tRNA synthetase family. GluQ subfamily.</text>
</comment>
<keyword evidence="6 7" id="KW-0030">Aminoacyl-tRNA synthetase</keyword>
<gene>
    <name evidence="7" type="primary">gluQ</name>
    <name evidence="10" type="ORF">CAL12_00465</name>
</gene>
<feature type="binding site" evidence="7">
    <location>
        <position position="100"/>
    </location>
    <ligand>
        <name>Zn(2+)</name>
        <dbReference type="ChEBI" id="CHEBI:29105"/>
    </ligand>
</feature>
<dbReference type="EMBL" id="CP021108">
    <property type="protein sequence ID" value="ARP79445.1"/>
    <property type="molecule type" value="Genomic_DNA"/>
</dbReference>
<dbReference type="HAMAP" id="MF_01428">
    <property type="entry name" value="Glu_Q_tRNA_synth"/>
    <property type="match status" value="1"/>
</dbReference>
<evidence type="ECO:0000256" key="6">
    <source>
        <dbReference type="ARBA" id="ARBA00023146"/>
    </source>
</evidence>
<evidence type="ECO:0000256" key="1">
    <source>
        <dbReference type="ARBA" id="ARBA00022598"/>
    </source>
</evidence>
<dbReference type="Proteomes" id="UP000194151">
    <property type="component" value="Chromosome"/>
</dbReference>
<proteinExistence type="inferred from homology"/>
<evidence type="ECO:0000313" key="10">
    <source>
        <dbReference type="EMBL" id="ARP79445.1"/>
    </source>
</evidence>
<keyword evidence="1 7" id="KW-0436">Ligase</keyword>
<dbReference type="STRING" id="1416806.CAL12_00465"/>
<evidence type="ECO:0000256" key="5">
    <source>
        <dbReference type="ARBA" id="ARBA00022840"/>
    </source>
</evidence>
<keyword evidence="3 7" id="KW-0547">Nucleotide-binding</keyword>
<keyword evidence="5 7" id="KW-0067">ATP-binding</keyword>
<evidence type="ECO:0000259" key="9">
    <source>
        <dbReference type="Pfam" id="PF00749"/>
    </source>
</evidence>
<feature type="domain" description="Glutamyl/glutaminyl-tRNA synthetase class Ib catalytic" evidence="9">
    <location>
        <begin position="6"/>
        <end position="250"/>
    </location>
</feature>
<dbReference type="AlphaFoldDB" id="A0A1W6YED0"/>
<evidence type="ECO:0000256" key="4">
    <source>
        <dbReference type="ARBA" id="ARBA00022833"/>
    </source>
</evidence>
<keyword evidence="8" id="KW-0648">Protein biosynthesis</keyword>
<dbReference type="GO" id="GO:0006400">
    <property type="term" value="P:tRNA modification"/>
    <property type="evidence" value="ECO:0007669"/>
    <property type="project" value="InterPro"/>
</dbReference>
<accession>A0A1W6YED0</accession>
<feature type="short sequence motif" description="'KMSKS' region" evidence="7">
    <location>
        <begin position="244"/>
        <end position="248"/>
    </location>
</feature>
<name>A0A1W6YED0_9BORD</name>
<comment type="function">
    <text evidence="7">Catalyzes the tRNA-independent activation of glutamate in presence of ATP and the subsequent transfer of glutamate onto a tRNA(Asp). Glutamate is transferred on the 2-amino-5-(4,5-dihydroxy-2-cyclopenten-1-yl) moiety of the queuosine in the wobble position of the QUC anticodon.</text>
</comment>
<dbReference type="GO" id="GO:0004818">
    <property type="term" value="F:glutamate-tRNA ligase activity"/>
    <property type="evidence" value="ECO:0007669"/>
    <property type="project" value="TreeGrafter"/>
</dbReference>
<comment type="cofactor">
    <cofactor evidence="7">
        <name>Zn(2+)</name>
        <dbReference type="ChEBI" id="CHEBI:29105"/>
    </cofactor>
    <text evidence="7">Binds 1 zinc ion per subunit.</text>
</comment>
<feature type="short sequence motif" description="'HIGH' region" evidence="7">
    <location>
        <begin position="9"/>
        <end position="19"/>
    </location>
</feature>
<dbReference type="KEGG" id="bgv:CAL12_00465"/>
<feature type="binding site" evidence="7">
    <location>
        <position position="133"/>
    </location>
    <ligand>
        <name>Zn(2+)</name>
        <dbReference type="ChEBI" id="CHEBI:29105"/>
    </ligand>
</feature>
<feature type="binding site" evidence="7">
    <location>
        <position position="187"/>
    </location>
    <ligand>
        <name>L-glutamate</name>
        <dbReference type="ChEBI" id="CHEBI:29985"/>
    </ligand>
</feature>
<evidence type="ECO:0000256" key="7">
    <source>
        <dbReference type="HAMAP-Rule" id="MF_01428"/>
    </source>
</evidence>
<dbReference type="PANTHER" id="PTHR43311:SF1">
    <property type="entry name" value="GLUTAMYL-Q TRNA(ASP) SYNTHETASE"/>
    <property type="match status" value="1"/>
</dbReference>
<feature type="binding site" evidence="7">
    <location>
        <position position="205"/>
    </location>
    <ligand>
        <name>L-glutamate</name>
        <dbReference type="ChEBI" id="CHEBI:29985"/>
    </ligand>
</feature>
<feature type="binding site" evidence="7">
    <location>
        <position position="129"/>
    </location>
    <ligand>
        <name>Zn(2+)</name>
        <dbReference type="ChEBI" id="CHEBI:29105"/>
    </ligand>
</feature>
<dbReference type="OrthoDB" id="9807503at2"/>
<dbReference type="PRINTS" id="PR00987">
    <property type="entry name" value="TRNASYNTHGLU"/>
</dbReference>
<dbReference type="InterPro" id="IPR022380">
    <property type="entry name" value="Glu-Q_tRNA(Asp)_Synthase"/>
</dbReference>
<feature type="binding site" evidence="7">
    <location>
        <begin position="6"/>
        <end position="10"/>
    </location>
    <ligand>
        <name>L-glutamate</name>
        <dbReference type="ChEBI" id="CHEBI:29985"/>
    </ligand>
</feature>
<dbReference type="Gene3D" id="3.40.50.620">
    <property type="entry name" value="HUPs"/>
    <property type="match status" value="1"/>
</dbReference>
<evidence type="ECO:0000313" key="11">
    <source>
        <dbReference type="Proteomes" id="UP000194151"/>
    </source>
</evidence>
<keyword evidence="11" id="KW-1185">Reference proteome</keyword>
<feature type="binding site" evidence="7">
    <location>
        <position position="98"/>
    </location>
    <ligand>
        <name>Zn(2+)</name>
        <dbReference type="ChEBI" id="CHEBI:29105"/>
    </ligand>
</feature>